<sequence length="402" mass="45076">MGLVAEKETSMNRVDKQSVLLVIPLYNHAETVRKVIKQALETGYPVLVVDDGSTDGGMKKLDGVDIHRLQHKENLGKGAALKDALAFAKEQGFEAIVTIDADGQHDPRLARCLVEEAGRGPWPAIVIGARRMEQETVPCSSLFGRSFSNFWVRLECGLDLPDTQSGMRLYPVREMVMTNLKRNRYDFEIEALVKAAWAGVDVRSVDVPVHYPPPEERVSHFHKLIDNLRLTLLHSGLVLRRLLPIPHHRLTGNRLKEELLVVKNPMQTLKNLCRESASPFWLAVAVWVGLFLGVLPLIACHTIAIIYVTYRLRLNKVAAVAASQFCMPPIVPALCIEVGYFMRTGGLLLDLSWNRWVLEVHHRLWEWLLGSLVVSPILAFIGAALVYRLAATVQRRKVADVS</sequence>
<reference evidence="4 5" key="1">
    <citation type="submission" date="2016-10" db="EMBL/GenBank/DDBJ databases">
        <authorList>
            <person name="de Groot N.N."/>
        </authorList>
    </citation>
    <scope>NUCLEOTIDE SEQUENCE [LARGE SCALE GENOMIC DNA]</scope>
    <source>
        <strain evidence="4 5">DSM 12130</strain>
    </source>
</reference>
<dbReference type="InterPro" id="IPR001173">
    <property type="entry name" value="Glyco_trans_2-like"/>
</dbReference>
<accession>A0A1H0T5A6</accession>
<evidence type="ECO:0000259" key="3">
    <source>
        <dbReference type="Pfam" id="PF09835"/>
    </source>
</evidence>
<dbReference type="SUPFAM" id="SSF53448">
    <property type="entry name" value="Nucleotide-diphospho-sugar transferases"/>
    <property type="match status" value="1"/>
</dbReference>
<feature type="transmembrane region" description="Helical" evidence="1">
    <location>
        <begin position="367"/>
        <end position="387"/>
    </location>
</feature>
<dbReference type="Pfam" id="PF09835">
    <property type="entry name" value="DUF2062"/>
    <property type="match status" value="1"/>
</dbReference>
<evidence type="ECO:0000259" key="2">
    <source>
        <dbReference type="Pfam" id="PF00535"/>
    </source>
</evidence>
<dbReference type="CDD" id="cd04179">
    <property type="entry name" value="DPM_DPG-synthase_like"/>
    <property type="match status" value="1"/>
</dbReference>
<dbReference type="Proteomes" id="UP000199073">
    <property type="component" value="Unassembled WGS sequence"/>
</dbReference>
<dbReference type="PANTHER" id="PTHR48090">
    <property type="entry name" value="UNDECAPRENYL-PHOSPHATE 4-DEOXY-4-FORMAMIDO-L-ARABINOSE TRANSFERASE-RELATED"/>
    <property type="match status" value="1"/>
</dbReference>
<dbReference type="InterPro" id="IPR050256">
    <property type="entry name" value="Glycosyltransferase_2"/>
</dbReference>
<evidence type="ECO:0000313" key="4">
    <source>
        <dbReference type="EMBL" id="SDP48930.1"/>
    </source>
</evidence>
<organism evidence="4 5">
    <name type="scientific">Desulforhopalus singaporensis</name>
    <dbReference type="NCBI Taxonomy" id="91360"/>
    <lineage>
        <taxon>Bacteria</taxon>
        <taxon>Pseudomonadati</taxon>
        <taxon>Thermodesulfobacteriota</taxon>
        <taxon>Desulfobulbia</taxon>
        <taxon>Desulfobulbales</taxon>
        <taxon>Desulfocapsaceae</taxon>
        <taxon>Desulforhopalus</taxon>
    </lineage>
</organism>
<feature type="domain" description="Glycosyltransferase 2-like" evidence="2">
    <location>
        <begin position="21"/>
        <end position="132"/>
    </location>
</feature>
<proteinExistence type="predicted"/>
<protein>
    <submittedName>
        <fullName evidence="4">Uncharacterized protein</fullName>
    </submittedName>
</protein>
<feature type="transmembrane region" description="Helical" evidence="1">
    <location>
        <begin position="317"/>
        <end position="342"/>
    </location>
</feature>
<dbReference type="InterPro" id="IPR029044">
    <property type="entry name" value="Nucleotide-diphossugar_trans"/>
</dbReference>
<dbReference type="EMBL" id="FNJI01000022">
    <property type="protein sequence ID" value="SDP48930.1"/>
    <property type="molecule type" value="Genomic_DNA"/>
</dbReference>
<evidence type="ECO:0000256" key="1">
    <source>
        <dbReference type="SAM" id="Phobius"/>
    </source>
</evidence>
<keyword evidence="1" id="KW-1133">Transmembrane helix</keyword>
<keyword evidence="1" id="KW-0812">Transmembrane</keyword>
<gene>
    <name evidence="4" type="ORF">SAMN05660330_02924</name>
</gene>
<feature type="transmembrane region" description="Helical" evidence="1">
    <location>
        <begin position="280"/>
        <end position="310"/>
    </location>
</feature>
<dbReference type="Gene3D" id="3.90.550.10">
    <property type="entry name" value="Spore Coat Polysaccharide Biosynthesis Protein SpsA, Chain A"/>
    <property type="match status" value="1"/>
</dbReference>
<name>A0A1H0T5A6_9BACT</name>
<feature type="domain" description="DUF2062" evidence="3">
    <location>
        <begin position="269"/>
        <end position="397"/>
    </location>
</feature>
<dbReference type="InterPro" id="IPR018639">
    <property type="entry name" value="DUF2062"/>
</dbReference>
<dbReference type="Pfam" id="PF00535">
    <property type="entry name" value="Glycos_transf_2"/>
    <property type="match status" value="1"/>
</dbReference>
<dbReference type="AlphaFoldDB" id="A0A1H0T5A6"/>
<keyword evidence="5" id="KW-1185">Reference proteome</keyword>
<evidence type="ECO:0000313" key="5">
    <source>
        <dbReference type="Proteomes" id="UP000199073"/>
    </source>
</evidence>
<dbReference type="PANTHER" id="PTHR48090:SF7">
    <property type="entry name" value="RFBJ PROTEIN"/>
    <property type="match status" value="1"/>
</dbReference>
<dbReference type="STRING" id="91360.SAMN05660330_02924"/>
<keyword evidence="1" id="KW-0472">Membrane</keyword>